<gene>
    <name evidence="2" type="ORF">CB5_LOCUS6112</name>
</gene>
<dbReference type="EMBL" id="LR862142">
    <property type="protein sequence ID" value="CAD1822901.1"/>
    <property type="molecule type" value="Genomic_DNA"/>
</dbReference>
<protein>
    <submittedName>
        <fullName evidence="2">Uncharacterized protein</fullName>
    </submittedName>
</protein>
<feature type="compositionally biased region" description="Low complexity" evidence="1">
    <location>
        <begin position="155"/>
        <end position="178"/>
    </location>
</feature>
<evidence type="ECO:0000256" key="1">
    <source>
        <dbReference type="SAM" id="MobiDB-lite"/>
    </source>
</evidence>
<reference evidence="2" key="1">
    <citation type="submission" date="2020-07" db="EMBL/GenBank/DDBJ databases">
        <authorList>
            <person name="Lin J."/>
        </authorList>
    </citation>
    <scope>NUCLEOTIDE SEQUENCE</scope>
</reference>
<dbReference type="PANTHER" id="PTHR31650">
    <property type="entry name" value="O-ACYLTRANSFERASE (WSD1-LIKE) FAMILY PROTEIN"/>
    <property type="match status" value="1"/>
</dbReference>
<dbReference type="GO" id="GO:0005886">
    <property type="term" value="C:plasma membrane"/>
    <property type="evidence" value="ECO:0007669"/>
    <property type="project" value="TreeGrafter"/>
</dbReference>
<dbReference type="AlphaFoldDB" id="A0A6V7NWG2"/>
<evidence type="ECO:0000313" key="2">
    <source>
        <dbReference type="EMBL" id="CAD1822901.1"/>
    </source>
</evidence>
<dbReference type="GO" id="GO:0019432">
    <property type="term" value="P:triglyceride biosynthetic process"/>
    <property type="evidence" value="ECO:0007669"/>
    <property type="project" value="TreeGrafter"/>
</dbReference>
<dbReference type="GO" id="GO:0008374">
    <property type="term" value="F:O-acyltransferase activity"/>
    <property type="evidence" value="ECO:0007669"/>
    <property type="project" value="InterPro"/>
</dbReference>
<feature type="compositionally biased region" description="Pro residues" evidence="1">
    <location>
        <begin position="179"/>
        <end position="188"/>
    </location>
</feature>
<feature type="region of interest" description="Disordered" evidence="1">
    <location>
        <begin position="223"/>
        <end position="245"/>
    </location>
</feature>
<feature type="region of interest" description="Disordered" evidence="1">
    <location>
        <begin position="139"/>
        <end position="188"/>
    </location>
</feature>
<name>A0A6V7NWG2_ANACO</name>
<sequence length="289" mass="31719">MRSYASFSPAKGQRKSHTDTVKFTPFLFSFFFSNLHHFSFSSSSFPSSFPSTFPIHVIVPDLSPLPSSPATAAKRVVEDYISALSAAASTMDAIRPLWELHILNLPISSIAASVVLRISLLFFLRFLFIESSLEKGDRTLMPTTPSATAPPSPPSSSHAPAASMTPSPSFRPLRRSSPSPSPWPRPRLWPPKPPPLALVLARHGVAHPRRRHALRCHHHVPRRLAHAAQGPALAPRGPAQHRRRKRFVHRTTSLHDLKCVKNAMGCMSTLPFPPPSPLPLPAPPSSLSI</sequence>
<dbReference type="InterPro" id="IPR045034">
    <property type="entry name" value="O-acyltransferase_WSD1-like"/>
</dbReference>
<proteinExistence type="predicted"/>
<accession>A0A6V7NWG2</accession>
<dbReference type="PANTHER" id="PTHR31650:SF1">
    <property type="entry name" value="WAX ESTER SYNTHASE_DIACYLGLYCEROL ACYLTRANSFERASE 4-RELATED"/>
    <property type="match status" value="1"/>
</dbReference>
<organism evidence="2">
    <name type="scientific">Ananas comosus var. bracteatus</name>
    <name type="common">red pineapple</name>
    <dbReference type="NCBI Taxonomy" id="296719"/>
    <lineage>
        <taxon>Eukaryota</taxon>
        <taxon>Viridiplantae</taxon>
        <taxon>Streptophyta</taxon>
        <taxon>Embryophyta</taxon>
        <taxon>Tracheophyta</taxon>
        <taxon>Spermatophyta</taxon>
        <taxon>Magnoliopsida</taxon>
        <taxon>Liliopsida</taxon>
        <taxon>Poales</taxon>
        <taxon>Bromeliaceae</taxon>
        <taxon>Bromelioideae</taxon>
        <taxon>Ananas</taxon>
    </lineage>
</organism>